<dbReference type="eggNOG" id="COG0457">
    <property type="taxonomic scope" value="Bacteria"/>
</dbReference>
<dbReference type="SUPFAM" id="SSF48452">
    <property type="entry name" value="TPR-like"/>
    <property type="match status" value="1"/>
</dbReference>
<dbReference type="PATRIC" id="fig|1449351.3.peg.2646"/>
<dbReference type="Proteomes" id="UP000023430">
    <property type="component" value="Unassembled WGS sequence"/>
</dbReference>
<comment type="caution">
    <text evidence="4">The sequence shown here is derived from an EMBL/GenBank/DDBJ whole genome shotgun (WGS) entry which is preliminary data.</text>
</comment>
<keyword evidence="2" id="KW-0802">TPR repeat</keyword>
<dbReference type="InterPro" id="IPR050498">
    <property type="entry name" value="Ycf3"/>
</dbReference>
<evidence type="ECO:0000256" key="3">
    <source>
        <dbReference type="SAM" id="SignalP"/>
    </source>
</evidence>
<organism evidence="4 5">
    <name type="scientific">Roseivivax isoporae LMG 25204</name>
    <dbReference type="NCBI Taxonomy" id="1449351"/>
    <lineage>
        <taxon>Bacteria</taxon>
        <taxon>Pseudomonadati</taxon>
        <taxon>Pseudomonadota</taxon>
        <taxon>Alphaproteobacteria</taxon>
        <taxon>Rhodobacterales</taxon>
        <taxon>Roseobacteraceae</taxon>
        <taxon>Roseivivax</taxon>
    </lineage>
</organism>
<feature type="signal peptide" evidence="3">
    <location>
        <begin position="1"/>
        <end position="30"/>
    </location>
</feature>
<dbReference type="EMBL" id="JAME01000019">
    <property type="protein sequence ID" value="ETX28399.1"/>
    <property type="molecule type" value="Genomic_DNA"/>
</dbReference>
<name>X7F8H9_9RHOB</name>
<reference evidence="4 5" key="1">
    <citation type="submission" date="2014-01" db="EMBL/GenBank/DDBJ databases">
        <title>Roseivivax isoporae LMG 25204 Genome Sequencing.</title>
        <authorList>
            <person name="Lai Q."/>
            <person name="Li G."/>
            <person name="Shao Z."/>
        </authorList>
    </citation>
    <scope>NUCLEOTIDE SEQUENCE [LARGE SCALE GENOMIC DNA]</scope>
    <source>
        <strain evidence="4 5">LMG 25204</strain>
    </source>
</reference>
<dbReference type="Gene3D" id="1.25.40.10">
    <property type="entry name" value="Tetratricopeptide repeat domain"/>
    <property type="match status" value="1"/>
</dbReference>
<sequence>MTERHVRASHPTMRLVPATLLALVTATALRAECPPPPDHAAALDALFARVQAAETEMAAREIANEMWAYWADAPDETAQDLLDRGMQARRAFDLLGALDAFDRLVSYCPDYAEGYNQRAFVNFLRQDYATALPDLDAALERAPRHVAALSGKALTLFGLGRDAEARIVLRRALALNPWLSERHMLKNSPETEL</sequence>
<evidence type="ECO:0000256" key="2">
    <source>
        <dbReference type="ARBA" id="ARBA00022803"/>
    </source>
</evidence>
<evidence type="ECO:0000313" key="4">
    <source>
        <dbReference type="EMBL" id="ETX28399.1"/>
    </source>
</evidence>
<feature type="chain" id="PRO_5004980175" evidence="3">
    <location>
        <begin position="31"/>
        <end position="193"/>
    </location>
</feature>
<accession>X7F8H9</accession>
<keyword evidence="3" id="KW-0732">Signal</keyword>
<evidence type="ECO:0000313" key="5">
    <source>
        <dbReference type="Proteomes" id="UP000023430"/>
    </source>
</evidence>
<dbReference type="PANTHER" id="PTHR44858">
    <property type="entry name" value="TETRATRICOPEPTIDE REPEAT PROTEIN 6"/>
    <property type="match status" value="1"/>
</dbReference>
<evidence type="ECO:0000256" key="1">
    <source>
        <dbReference type="ARBA" id="ARBA00022737"/>
    </source>
</evidence>
<dbReference type="InterPro" id="IPR011990">
    <property type="entry name" value="TPR-like_helical_dom_sf"/>
</dbReference>
<dbReference type="PANTHER" id="PTHR44858:SF1">
    <property type="entry name" value="UDP-N-ACETYLGLUCOSAMINE--PEPTIDE N-ACETYLGLUCOSAMINYLTRANSFERASE SPINDLY-RELATED"/>
    <property type="match status" value="1"/>
</dbReference>
<keyword evidence="1" id="KW-0677">Repeat</keyword>
<proteinExistence type="predicted"/>
<dbReference type="STRING" id="1449351.RISW2_06795"/>
<keyword evidence="5" id="KW-1185">Reference proteome</keyword>
<dbReference type="InterPro" id="IPR019734">
    <property type="entry name" value="TPR_rpt"/>
</dbReference>
<protein>
    <submittedName>
        <fullName evidence="4">Uncharacterized protein</fullName>
    </submittedName>
</protein>
<dbReference type="Pfam" id="PF14559">
    <property type="entry name" value="TPR_19"/>
    <property type="match status" value="1"/>
</dbReference>
<gene>
    <name evidence="4" type="ORF">RISW2_06795</name>
</gene>
<dbReference type="AlphaFoldDB" id="X7F8H9"/>
<dbReference type="SMART" id="SM00028">
    <property type="entry name" value="TPR"/>
    <property type="match status" value="3"/>
</dbReference>